<accession>A0A0L8IHQ9</accession>
<organism evidence="1">
    <name type="scientific">Octopus bimaculoides</name>
    <name type="common">California two-spotted octopus</name>
    <dbReference type="NCBI Taxonomy" id="37653"/>
    <lineage>
        <taxon>Eukaryota</taxon>
        <taxon>Metazoa</taxon>
        <taxon>Spiralia</taxon>
        <taxon>Lophotrochozoa</taxon>
        <taxon>Mollusca</taxon>
        <taxon>Cephalopoda</taxon>
        <taxon>Coleoidea</taxon>
        <taxon>Octopodiformes</taxon>
        <taxon>Octopoda</taxon>
        <taxon>Incirrata</taxon>
        <taxon>Octopodidae</taxon>
        <taxon>Octopus</taxon>
    </lineage>
</organism>
<dbReference type="AlphaFoldDB" id="A0A0L8IHQ9"/>
<proteinExistence type="predicted"/>
<dbReference type="EMBL" id="KQ415684">
    <property type="protein sequence ID" value="KOG00995.1"/>
    <property type="molecule type" value="Genomic_DNA"/>
</dbReference>
<name>A0A0L8IHQ9_OCTBM</name>
<reference evidence="1" key="1">
    <citation type="submission" date="2015-07" db="EMBL/GenBank/DDBJ databases">
        <title>MeaNS - Measles Nucleotide Surveillance Program.</title>
        <authorList>
            <person name="Tran T."/>
            <person name="Druce J."/>
        </authorList>
    </citation>
    <scope>NUCLEOTIDE SEQUENCE</scope>
    <source>
        <strain evidence="1">UCB-OBI-ISO-001</strain>
        <tissue evidence="1">Gonad</tissue>
    </source>
</reference>
<protein>
    <submittedName>
        <fullName evidence="1">Uncharacterized protein</fullName>
    </submittedName>
</protein>
<gene>
    <name evidence="1" type="ORF">OCBIM_22018681mg</name>
</gene>
<evidence type="ECO:0000313" key="1">
    <source>
        <dbReference type="EMBL" id="KOG00995.1"/>
    </source>
</evidence>
<sequence>MQIYTYLKKRQLAMWCAIFHMTQAVKLRYIKTHINIFTFKLRYGHIYPFTGNAISQMYV</sequence>